<sequence length="335" mass="39006">MDVSFIIPIYNTKEHLLLRCFESILKLKDIEYEVLLIDDGSESFVEEFCEQFTKEHEMFHYFKKNNEGVSIARNYGINKAIGDYLFFIDSDDTIVTDIFNKSSLNNQADMIVFDLELVDESKVVVWSSFECNSGNIKSEDAILAMMYSGRLNSPCAKMIKRDFIKENKIYFDKNLITGEDADFILNIFLLSPSIYYVDKTIYKYWRSNESSRKRMVSNPEKLVDNYVYHKLKKISIVDKLEIDFKEKQNAKIALVSAEVKSIFNLALDLEQEGLLSDSLKQKIIKAIKDIELSILVECNYFTKLRYNIISKEMWKVMIGIGCIRNIYLALRGLHT</sequence>
<name>A0A174IA57_9CLOT</name>
<dbReference type="PANTHER" id="PTHR22916:SF51">
    <property type="entry name" value="GLYCOSYLTRANSFERASE EPSH-RELATED"/>
    <property type="match status" value="1"/>
</dbReference>
<dbReference type="GO" id="GO:0016757">
    <property type="term" value="F:glycosyltransferase activity"/>
    <property type="evidence" value="ECO:0007669"/>
    <property type="project" value="UniProtKB-KW"/>
</dbReference>
<dbReference type="Pfam" id="PF00535">
    <property type="entry name" value="Glycos_transf_2"/>
    <property type="match status" value="1"/>
</dbReference>
<dbReference type="AlphaFoldDB" id="A0A174IA57"/>
<dbReference type="RefSeq" id="WP_055277932.1">
    <property type="nucleotide sequence ID" value="NZ_CYZV01000064.1"/>
</dbReference>
<evidence type="ECO:0000256" key="1">
    <source>
        <dbReference type="ARBA" id="ARBA00022676"/>
    </source>
</evidence>
<accession>A0A174IA57</accession>
<dbReference type="Gene3D" id="3.90.550.10">
    <property type="entry name" value="Spore Coat Polysaccharide Biosynthesis Protein SpsA, Chain A"/>
    <property type="match status" value="1"/>
</dbReference>
<dbReference type="CDD" id="cd00761">
    <property type="entry name" value="Glyco_tranf_GTA_type"/>
    <property type="match status" value="1"/>
</dbReference>
<evidence type="ECO:0000313" key="4">
    <source>
        <dbReference type="EMBL" id="CUO84152.1"/>
    </source>
</evidence>
<keyword evidence="1" id="KW-0328">Glycosyltransferase</keyword>
<dbReference type="OrthoDB" id="9790005at2"/>
<dbReference type="InterPro" id="IPR029044">
    <property type="entry name" value="Nucleotide-diphossugar_trans"/>
</dbReference>
<dbReference type="PANTHER" id="PTHR22916">
    <property type="entry name" value="GLYCOSYLTRANSFERASE"/>
    <property type="match status" value="1"/>
</dbReference>
<evidence type="ECO:0000313" key="5">
    <source>
        <dbReference type="Proteomes" id="UP000095558"/>
    </source>
</evidence>
<feature type="domain" description="Glycosyltransferase 2-like" evidence="3">
    <location>
        <begin position="4"/>
        <end position="94"/>
    </location>
</feature>
<gene>
    <name evidence="4" type="primary">kfoC_4</name>
    <name evidence="4" type="ORF">ERS852470_03522</name>
</gene>
<protein>
    <submittedName>
        <fullName evidence="4">Glycosyl transferase family protein</fullName>
    </submittedName>
</protein>
<proteinExistence type="predicted"/>
<keyword evidence="2 4" id="KW-0808">Transferase</keyword>
<dbReference type="InterPro" id="IPR001173">
    <property type="entry name" value="Glyco_trans_2-like"/>
</dbReference>
<organism evidence="4 5">
    <name type="scientific">Clostridium disporicum</name>
    <dbReference type="NCBI Taxonomy" id="84024"/>
    <lineage>
        <taxon>Bacteria</taxon>
        <taxon>Bacillati</taxon>
        <taxon>Bacillota</taxon>
        <taxon>Clostridia</taxon>
        <taxon>Eubacteriales</taxon>
        <taxon>Clostridiaceae</taxon>
        <taxon>Clostridium</taxon>
    </lineage>
</organism>
<dbReference type="SUPFAM" id="SSF53448">
    <property type="entry name" value="Nucleotide-diphospho-sugar transferases"/>
    <property type="match status" value="1"/>
</dbReference>
<evidence type="ECO:0000259" key="3">
    <source>
        <dbReference type="Pfam" id="PF00535"/>
    </source>
</evidence>
<dbReference type="EMBL" id="CYZV01000064">
    <property type="protein sequence ID" value="CUO84152.1"/>
    <property type="molecule type" value="Genomic_DNA"/>
</dbReference>
<reference evidence="4 5" key="1">
    <citation type="submission" date="2015-09" db="EMBL/GenBank/DDBJ databases">
        <authorList>
            <consortium name="Pathogen Informatics"/>
        </authorList>
    </citation>
    <scope>NUCLEOTIDE SEQUENCE [LARGE SCALE GENOMIC DNA]</scope>
    <source>
        <strain evidence="4 5">2789STDY5834855</strain>
    </source>
</reference>
<evidence type="ECO:0000256" key="2">
    <source>
        <dbReference type="ARBA" id="ARBA00022679"/>
    </source>
</evidence>
<dbReference type="Proteomes" id="UP000095558">
    <property type="component" value="Unassembled WGS sequence"/>
</dbReference>